<keyword evidence="8" id="KW-0862">Zinc</keyword>
<evidence type="ECO:0000256" key="3">
    <source>
        <dbReference type="ARBA" id="ARBA00022679"/>
    </source>
</evidence>
<evidence type="ECO:0000256" key="11">
    <source>
        <dbReference type="ARBA" id="ARBA00049244"/>
    </source>
</evidence>
<reference evidence="14" key="1">
    <citation type="submission" date="2021-03" db="EMBL/GenBank/DDBJ databases">
        <title>Alkalibacter marinus sp. nov., isolated from tidal flat sediment.</title>
        <authorList>
            <person name="Namirimu T."/>
            <person name="Yang J.-A."/>
            <person name="Yang S.-H."/>
            <person name="Kim Y.-J."/>
            <person name="Kwon K.K."/>
        </authorList>
    </citation>
    <scope>NUCLEOTIDE SEQUENCE</scope>
    <source>
        <strain evidence="14">ES005</strain>
    </source>
</reference>
<keyword evidence="3 14" id="KW-0808">Transferase</keyword>
<evidence type="ECO:0000313" key="15">
    <source>
        <dbReference type="Proteomes" id="UP000663499"/>
    </source>
</evidence>
<accession>A0A974XE50</accession>
<dbReference type="CDD" id="cd18137">
    <property type="entry name" value="HLD_clamp_pol_III_gamma_tau"/>
    <property type="match status" value="1"/>
</dbReference>
<keyword evidence="9" id="KW-0067">ATP-binding</keyword>
<dbReference type="Pfam" id="PF13177">
    <property type="entry name" value="DNA_pol3_delta2"/>
    <property type="match status" value="1"/>
</dbReference>
<gene>
    <name evidence="14" type="primary">dnaX</name>
    <name evidence="14" type="ORF">J0B03_10355</name>
</gene>
<protein>
    <recommendedName>
        <fullName evidence="2">DNA-directed DNA polymerase</fullName>
        <ecNumber evidence="2">2.7.7.7</ecNumber>
    </recommendedName>
</protein>
<dbReference type="Gene3D" id="3.40.50.300">
    <property type="entry name" value="P-loop containing nucleotide triphosphate hydrolases"/>
    <property type="match status" value="1"/>
</dbReference>
<evidence type="ECO:0000256" key="5">
    <source>
        <dbReference type="ARBA" id="ARBA00022705"/>
    </source>
</evidence>
<dbReference type="InterPro" id="IPR012763">
    <property type="entry name" value="DNA_pol_III_sug/sutau_N"/>
</dbReference>
<evidence type="ECO:0000256" key="9">
    <source>
        <dbReference type="ARBA" id="ARBA00022840"/>
    </source>
</evidence>
<dbReference type="PANTHER" id="PTHR11669">
    <property type="entry name" value="REPLICATION FACTOR C / DNA POLYMERASE III GAMMA-TAU SUBUNIT"/>
    <property type="match status" value="1"/>
</dbReference>
<evidence type="ECO:0000256" key="8">
    <source>
        <dbReference type="ARBA" id="ARBA00022833"/>
    </source>
</evidence>
<feature type="domain" description="AAA+ ATPase" evidence="13">
    <location>
        <begin position="37"/>
        <end position="179"/>
    </location>
</feature>
<dbReference type="InterPro" id="IPR001270">
    <property type="entry name" value="ClpA/B"/>
</dbReference>
<evidence type="ECO:0000256" key="2">
    <source>
        <dbReference type="ARBA" id="ARBA00012417"/>
    </source>
</evidence>
<dbReference type="EC" id="2.7.7.7" evidence="2"/>
<dbReference type="EMBL" id="CP071444">
    <property type="protein sequence ID" value="QSX08187.1"/>
    <property type="molecule type" value="Genomic_DNA"/>
</dbReference>
<dbReference type="SUPFAM" id="SSF52540">
    <property type="entry name" value="P-loop containing nucleoside triphosphate hydrolases"/>
    <property type="match status" value="1"/>
</dbReference>
<evidence type="ECO:0000256" key="12">
    <source>
        <dbReference type="SAM" id="MobiDB-lite"/>
    </source>
</evidence>
<dbReference type="InterPro" id="IPR050238">
    <property type="entry name" value="DNA_Rep/Repair_Clamp_Loader"/>
</dbReference>
<feature type="region of interest" description="Disordered" evidence="12">
    <location>
        <begin position="367"/>
        <end position="422"/>
    </location>
</feature>
<dbReference type="Pfam" id="PF22608">
    <property type="entry name" value="DNAX_ATPase_lid"/>
    <property type="match status" value="1"/>
</dbReference>
<feature type="compositionally biased region" description="Basic and acidic residues" evidence="12">
    <location>
        <begin position="399"/>
        <end position="414"/>
    </location>
</feature>
<dbReference type="GO" id="GO:0009360">
    <property type="term" value="C:DNA polymerase III complex"/>
    <property type="evidence" value="ECO:0007669"/>
    <property type="project" value="InterPro"/>
</dbReference>
<feature type="compositionally biased region" description="Polar residues" evidence="12">
    <location>
        <begin position="387"/>
        <end position="398"/>
    </location>
</feature>
<evidence type="ECO:0000256" key="6">
    <source>
        <dbReference type="ARBA" id="ARBA00022723"/>
    </source>
</evidence>
<dbReference type="InterPro" id="IPR008921">
    <property type="entry name" value="DNA_pol3_clamp-load_cplx_C"/>
</dbReference>
<comment type="similarity">
    <text evidence="1">Belongs to the DnaX/STICHEL family.</text>
</comment>
<keyword evidence="10" id="KW-0239">DNA-directed DNA polymerase</keyword>
<dbReference type="NCBIfam" id="TIGR02397">
    <property type="entry name" value="dnaX_nterm"/>
    <property type="match status" value="1"/>
</dbReference>
<dbReference type="InterPro" id="IPR027417">
    <property type="entry name" value="P-loop_NTPase"/>
</dbReference>
<dbReference type="NCBIfam" id="NF004046">
    <property type="entry name" value="PRK05563.1"/>
    <property type="match status" value="1"/>
</dbReference>
<dbReference type="GO" id="GO:0006261">
    <property type="term" value="P:DNA-templated DNA replication"/>
    <property type="evidence" value="ECO:0007669"/>
    <property type="project" value="TreeGrafter"/>
</dbReference>
<dbReference type="PANTHER" id="PTHR11669:SF0">
    <property type="entry name" value="PROTEIN STICHEL-LIKE 2"/>
    <property type="match status" value="1"/>
</dbReference>
<evidence type="ECO:0000256" key="10">
    <source>
        <dbReference type="ARBA" id="ARBA00022932"/>
    </source>
</evidence>
<name>A0A974XE50_9FIRM</name>
<keyword evidence="4 14" id="KW-0548">Nucleotidyltransferase</keyword>
<dbReference type="SMART" id="SM00382">
    <property type="entry name" value="AAA"/>
    <property type="match status" value="1"/>
</dbReference>
<evidence type="ECO:0000256" key="7">
    <source>
        <dbReference type="ARBA" id="ARBA00022741"/>
    </source>
</evidence>
<dbReference type="RefSeq" id="WP_207299529.1">
    <property type="nucleotide sequence ID" value="NZ_CP071444.1"/>
</dbReference>
<comment type="catalytic activity">
    <reaction evidence="11">
        <text>DNA(n) + a 2'-deoxyribonucleoside 5'-triphosphate = DNA(n+1) + diphosphate</text>
        <dbReference type="Rhea" id="RHEA:22508"/>
        <dbReference type="Rhea" id="RHEA-COMP:17339"/>
        <dbReference type="Rhea" id="RHEA-COMP:17340"/>
        <dbReference type="ChEBI" id="CHEBI:33019"/>
        <dbReference type="ChEBI" id="CHEBI:61560"/>
        <dbReference type="ChEBI" id="CHEBI:173112"/>
        <dbReference type="EC" id="2.7.7.7"/>
    </reaction>
</comment>
<dbReference type="GO" id="GO:0005524">
    <property type="term" value="F:ATP binding"/>
    <property type="evidence" value="ECO:0007669"/>
    <property type="project" value="UniProtKB-KW"/>
</dbReference>
<feature type="compositionally biased region" description="Basic and acidic residues" evidence="12">
    <location>
        <begin position="371"/>
        <end position="384"/>
    </location>
</feature>
<dbReference type="Pfam" id="PF12169">
    <property type="entry name" value="DNA_pol3_gamma3"/>
    <property type="match status" value="1"/>
</dbReference>
<dbReference type="NCBIfam" id="TIGR01128">
    <property type="entry name" value="holA"/>
    <property type="match status" value="1"/>
</dbReference>
<dbReference type="InterPro" id="IPR003593">
    <property type="entry name" value="AAA+_ATPase"/>
</dbReference>
<dbReference type="SUPFAM" id="SSF48019">
    <property type="entry name" value="post-AAA+ oligomerization domain-like"/>
    <property type="match status" value="1"/>
</dbReference>
<dbReference type="GO" id="GO:0046872">
    <property type="term" value="F:metal ion binding"/>
    <property type="evidence" value="ECO:0007669"/>
    <property type="project" value="UniProtKB-KW"/>
</dbReference>
<organism evidence="14 15">
    <name type="scientific">Alkalibacter rhizosphaerae</name>
    <dbReference type="NCBI Taxonomy" id="2815577"/>
    <lineage>
        <taxon>Bacteria</taxon>
        <taxon>Bacillati</taxon>
        <taxon>Bacillota</taxon>
        <taxon>Clostridia</taxon>
        <taxon>Eubacteriales</taxon>
        <taxon>Eubacteriaceae</taxon>
        <taxon>Alkalibacter</taxon>
    </lineage>
</organism>
<dbReference type="FunFam" id="3.40.50.300:FF:000014">
    <property type="entry name" value="DNA polymerase III subunit gamma/tau"/>
    <property type="match status" value="1"/>
</dbReference>
<dbReference type="FunFam" id="1.10.8.60:FF:000013">
    <property type="entry name" value="DNA polymerase III subunit gamma/tau"/>
    <property type="match status" value="1"/>
</dbReference>
<dbReference type="InterPro" id="IPR045085">
    <property type="entry name" value="HLD_clamp_pol_III_gamma_tau"/>
</dbReference>
<evidence type="ECO:0000313" key="14">
    <source>
        <dbReference type="EMBL" id="QSX08187.1"/>
    </source>
</evidence>
<dbReference type="InterPro" id="IPR022754">
    <property type="entry name" value="DNA_pol_III_gamma-3"/>
</dbReference>
<dbReference type="GO" id="GO:0003887">
    <property type="term" value="F:DNA-directed DNA polymerase activity"/>
    <property type="evidence" value="ECO:0007669"/>
    <property type="project" value="UniProtKB-KW"/>
</dbReference>
<evidence type="ECO:0000259" key="13">
    <source>
        <dbReference type="SMART" id="SM00382"/>
    </source>
</evidence>
<keyword evidence="7" id="KW-0547">Nucleotide-binding</keyword>
<keyword evidence="5" id="KW-0235">DNA replication</keyword>
<dbReference type="Gene3D" id="1.20.272.10">
    <property type="match status" value="1"/>
</dbReference>
<evidence type="ECO:0000256" key="1">
    <source>
        <dbReference type="ARBA" id="ARBA00006360"/>
    </source>
</evidence>
<dbReference type="GO" id="GO:0003677">
    <property type="term" value="F:DNA binding"/>
    <property type="evidence" value="ECO:0007669"/>
    <property type="project" value="InterPro"/>
</dbReference>
<dbReference type="KEGG" id="alka:J0B03_10355"/>
<dbReference type="PRINTS" id="PR00300">
    <property type="entry name" value="CLPPROTEASEA"/>
</dbReference>
<proteinExistence type="inferred from homology"/>
<dbReference type="AlphaFoldDB" id="A0A974XE50"/>
<evidence type="ECO:0000256" key="4">
    <source>
        <dbReference type="ARBA" id="ARBA00022695"/>
    </source>
</evidence>
<dbReference type="Gene3D" id="1.10.8.60">
    <property type="match status" value="1"/>
</dbReference>
<dbReference type="InterPro" id="IPR005790">
    <property type="entry name" value="DNA_polIII_delta"/>
</dbReference>
<keyword evidence="6" id="KW-0479">Metal-binding</keyword>
<dbReference type="Proteomes" id="UP000663499">
    <property type="component" value="Chromosome"/>
</dbReference>
<sequence>MDYIALYRKYRPRNFSDVIGQENVVSILKNQIVMKKIAHAYLFSGTRGTGKTSVAKIFARGVNCTESVDGEPCNKCKACLEMESSSVMDIIEIDAASNRGVDEIRELRDKVKYMPVVGEYKVYIIDEVHMLTTEAFNALLKTLEEPPKHVIFILATTEPNKLPATILSRCQRFHFKRLTPEQIISRMTFVADDIDLKVEEAALQLIAKNADGAMRDALSILDQCIAISNDDVITYEEVRDTLGITDNEIVFSLMESILEQDVGRALAELENAYAAGKEMTQLIHQLIGGFRDLLIYDITGNMAMLMEIKDESMELLQRTSKKDRSRIAAIIDILADREVKLKFTTLPKVLMEVTLVYLCSLSMEGSQPQIRQKEPEVGTRETPKTYDASNNNKQTGSETKPKETAPRPPTKPEDESGLDGGKAFGTLSKQVLKEKKVTGSALISAEGAMKGNTLTIFFPKGEEFAHQLVQDDLEYLESVARKLFGEEAKIRLQMKEGDSDFMKTLPLELFGEDKVEFK</sequence>
<dbReference type="CDD" id="cd00009">
    <property type="entry name" value="AAA"/>
    <property type="match status" value="1"/>
</dbReference>
<keyword evidence="15" id="KW-1185">Reference proteome</keyword>